<dbReference type="GO" id="GO:0015628">
    <property type="term" value="P:protein secretion by the type II secretion system"/>
    <property type="evidence" value="ECO:0007669"/>
    <property type="project" value="InterPro"/>
</dbReference>
<evidence type="ECO:0000256" key="9">
    <source>
        <dbReference type="ARBA" id="ARBA00023136"/>
    </source>
</evidence>
<comment type="subcellular location">
    <subcellularLocation>
        <location evidence="1">Cell inner membrane</location>
        <topology evidence="1">Single-pass membrane protein</topology>
    </subcellularLocation>
</comment>
<dbReference type="PANTHER" id="PTHR30093">
    <property type="entry name" value="GENERAL SECRETION PATHWAY PROTEIN G"/>
    <property type="match status" value="1"/>
</dbReference>
<evidence type="ECO:0000313" key="13">
    <source>
        <dbReference type="EMBL" id="MDI6449673.1"/>
    </source>
</evidence>
<keyword evidence="14" id="KW-1185">Reference proteome</keyword>
<keyword evidence="7 11" id="KW-0812">Transmembrane</keyword>
<comment type="similarity">
    <text evidence="2">Belongs to the GSP G family.</text>
</comment>
<dbReference type="AlphaFoldDB" id="A0AAW6U1H0"/>
<dbReference type="Pfam" id="PF07963">
    <property type="entry name" value="N_methyl"/>
    <property type="match status" value="1"/>
</dbReference>
<evidence type="ECO:0000256" key="1">
    <source>
        <dbReference type="ARBA" id="ARBA00004377"/>
    </source>
</evidence>
<dbReference type="InterPro" id="IPR000983">
    <property type="entry name" value="Bac_GSPG_pilin"/>
</dbReference>
<dbReference type="InterPro" id="IPR010054">
    <property type="entry name" value="Type2_sec_GspG"/>
</dbReference>
<keyword evidence="9 11" id="KW-0472">Membrane</keyword>
<evidence type="ECO:0000256" key="2">
    <source>
        <dbReference type="ARBA" id="ARBA00009984"/>
    </source>
</evidence>
<name>A0AAW6U1H0_9BACT</name>
<reference evidence="13" key="1">
    <citation type="submission" date="2023-05" db="EMBL/GenBank/DDBJ databases">
        <title>Anaerotaeda fermentans gen. nov., sp. nov., a novel anaerobic planctomycete of the new family within the order Sedimentisphaerales isolated from Taman Peninsula, Russia.</title>
        <authorList>
            <person name="Khomyakova M.A."/>
            <person name="Merkel A.Y."/>
            <person name="Slobodkin A.I."/>
        </authorList>
    </citation>
    <scope>NUCLEOTIDE SEQUENCE</scope>
    <source>
        <strain evidence="13">M17dextr</strain>
    </source>
</reference>
<dbReference type="PANTHER" id="PTHR30093:SF44">
    <property type="entry name" value="TYPE II SECRETION SYSTEM CORE PROTEIN G"/>
    <property type="match status" value="1"/>
</dbReference>
<dbReference type="GO" id="GO:0005886">
    <property type="term" value="C:plasma membrane"/>
    <property type="evidence" value="ECO:0007669"/>
    <property type="project" value="UniProtKB-SubCell"/>
</dbReference>
<organism evidence="13 14">
    <name type="scientific">Anaerobaca lacustris</name>
    <dbReference type="NCBI Taxonomy" id="3044600"/>
    <lineage>
        <taxon>Bacteria</taxon>
        <taxon>Pseudomonadati</taxon>
        <taxon>Planctomycetota</taxon>
        <taxon>Phycisphaerae</taxon>
        <taxon>Sedimentisphaerales</taxon>
        <taxon>Anaerobacaceae</taxon>
        <taxon>Anaerobaca</taxon>
    </lineage>
</organism>
<comment type="caution">
    <text evidence="13">The sequence shown here is derived from an EMBL/GenBank/DDBJ whole genome shotgun (WGS) entry which is preliminary data.</text>
</comment>
<feature type="domain" description="Type II secretion system protein GspG C-terminal" evidence="12">
    <location>
        <begin position="37"/>
        <end position="143"/>
    </location>
</feature>
<dbReference type="InterPro" id="IPR013545">
    <property type="entry name" value="T2SS_protein-GspG_C"/>
</dbReference>
<evidence type="ECO:0000256" key="10">
    <source>
        <dbReference type="SAM" id="MobiDB-lite"/>
    </source>
</evidence>
<evidence type="ECO:0000256" key="11">
    <source>
        <dbReference type="SAM" id="Phobius"/>
    </source>
</evidence>
<dbReference type="EMBL" id="JASCXX010000012">
    <property type="protein sequence ID" value="MDI6449673.1"/>
    <property type="molecule type" value="Genomic_DNA"/>
</dbReference>
<dbReference type="PRINTS" id="PR00813">
    <property type="entry name" value="BCTERIALGSPG"/>
</dbReference>
<evidence type="ECO:0000259" key="12">
    <source>
        <dbReference type="Pfam" id="PF08334"/>
    </source>
</evidence>
<dbReference type="Proteomes" id="UP001431776">
    <property type="component" value="Unassembled WGS sequence"/>
</dbReference>
<accession>A0AAW6U1H0</accession>
<dbReference type="GO" id="GO:0015627">
    <property type="term" value="C:type II protein secretion system complex"/>
    <property type="evidence" value="ECO:0007669"/>
    <property type="project" value="InterPro"/>
</dbReference>
<evidence type="ECO:0000256" key="5">
    <source>
        <dbReference type="ARBA" id="ARBA00022481"/>
    </source>
</evidence>
<dbReference type="Pfam" id="PF08334">
    <property type="entry name" value="T2SSG"/>
    <property type="match status" value="1"/>
</dbReference>
<evidence type="ECO:0000256" key="3">
    <source>
        <dbReference type="ARBA" id="ARBA00020042"/>
    </source>
</evidence>
<gene>
    <name evidence="13" type="primary">gspG</name>
    <name evidence="13" type="ORF">QJ522_11510</name>
</gene>
<feature type="transmembrane region" description="Helical" evidence="11">
    <location>
        <begin position="20"/>
        <end position="39"/>
    </location>
</feature>
<keyword evidence="5" id="KW-0488">Methylation</keyword>
<proteinExistence type="inferred from homology"/>
<dbReference type="InterPro" id="IPR045584">
    <property type="entry name" value="Pilin-like"/>
</dbReference>
<keyword evidence="4" id="KW-1003">Cell membrane</keyword>
<evidence type="ECO:0000256" key="4">
    <source>
        <dbReference type="ARBA" id="ARBA00022475"/>
    </source>
</evidence>
<dbReference type="NCBIfam" id="TIGR01710">
    <property type="entry name" value="typeII_sec_gspG"/>
    <property type="match status" value="1"/>
</dbReference>
<sequence length="147" mass="16266">MRTRHIHPIGPRRGFTLIELMIVVVILGLLATIVMPKMLSRPDQARRVKAKADIRSIQSALALFKTDTGRFPTTSEGLEALVNDPGVKGYNADGYLESMPVDPWGNRYVYISPGVHSKDYDLKSYGKDGENGGTGDDADIESWNMQD</sequence>
<dbReference type="SUPFAM" id="SSF54523">
    <property type="entry name" value="Pili subunits"/>
    <property type="match status" value="1"/>
</dbReference>
<dbReference type="Gene3D" id="3.30.700.10">
    <property type="entry name" value="Glycoprotein, Type 4 Pilin"/>
    <property type="match status" value="1"/>
</dbReference>
<keyword evidence="6" id="KW-0997">Cell inner membrane</keyword>
<dbReference type="NCBIfam" id="TIGR02532">
    <property type="entry name" value="IV_pilin_GFxxxE"/>
    <property type="match status" value="1"/>
</dbReference>
<evidence type="ECO:0000256" key="7">
    <source>
        <dbReference type="ARBA" id="ARBA00022692"/>
    </source>
</evidence>
<keyword evidence="8 11" id="KW-1133">Transmembrane helix</keyword>
<dbReference type="PROSITE" id="PS00409">
    <property type="entry name" value="PROKAR_NTER_METHYL"/>
    <property type="match status" value="1"/>
</dbReference>
<evidence type="ECO:0000256" key="8">
    <source>
        <dbReference type="ARBA" id="ARBA00022989"/>
    </source>
</evidence>
<evidence type="ECO:0000256" key="6">
    <source>
        <dbReference type="ARBA" id="ARBA00022519"/>
    </source>
</evidence>
<dbReference type="InterPro" id="IPR012902">
    <property type="entry name" value="N_methyl_site"/>
</dbReference>
<dbReference type="RefSeq" id="WP_349245081.1">
    <property type="nucleotide sequence ID" value="NZ_JASCXX010000012.1"/>
</dbReference>
<protein>
    <recommendedName>
        <fullName evidence="3">Type II secretion system core protein G</fullName>
    </recommendedName>
</protein>
<feature type="region of interest" description="Disordered" evidence="10">
    <location>
        <begin position="124"/>
        <end position="147"/>
    </location>
</feature>
<evidence type="ECO:0000313" key="14">
    <source>
        <dbReference type="Proteomes" id="UP001431776"/>
    </source>
</evidence>